<dbReference type="PANTHER" id="PTHR11228">
    <property type="entry name" value="RADICAL SAM DOMAIN PROTEIN"/>
    <property type="match status" value="1"/>
</dbReference>
<feature type="domain" description="Radical SAM core" evidence="6">
    <location>
        <begin position="10"/>
        <end position="225"/>
    </location>
</feature>
<dbReference type="Pfam" id="PF13186">
    <property type="entry name" value="SPASM"/>
    <property type="match status" value="1"/>
</dbReference>
<dbReference type="Pfam" id="PF04055">
    <property type="entry name" value="Radical_SAM"/>
    <property type="match status" value="1"/>
</dbReference>
<name>A0AA95KEM3_9GAMM</name>
<reference evidence="7" key="1">
    <citation type="journal article" date="2023" name="Int. J. Mol. Sci.">
        <title>Metagenomics Revealed a New Genus 'Candidatus Thiocaldithrix dubininis' gen. nov., sp. nov. and a New Species 'Candidatus Thiothrix putei' sp. nov. in the Family Thiotrichaceae, Some Members of Which Have Traits of Both Na+- and H+-Motive Energetics.</title>
        <authorList>
            <person name="Ravin N.V."/>
            <person name="Muntyan M.S."/>
            <person name="Smolyakov D.D."/>
            <person name="Rudenko T.S."/>
            <person name="Beletsky A.V."/>
            <person name="Mardanov A.V."/>
            <person name="Grabovich M.Y."/>
        </authorList>
    </citation>
    <scope>NUCLEOTIDE SEQUENCE</scope>
    <source>
        <strain evidence="7">GKL-01</strain>
    </source>
</reference>
<evidence type="ECO:0000256" key="5">
    <source>
        <dbReference type="ARBA" id="ARBA00023014"/>
    </source>
</evidence>
<dbReference type="SFLD" id="SFLDG01386">
    <property type="entry name" value="main_SPASM_domain-containing"/>
    <property type="match status" value="1"/>
</dbReference>
<protein>
    <submittedName>
        <fullName evidence="7">Radical SAM protein</fullName>
    </submittedName>
</protein>
<dbReference type="SFLD" id="SFLDS00029">
    <property type="entry name" value="Radical_SAM"/>
    <property type="match status" value="1"/>
</dbReference>
<dbReference type="Proteomes" id="UP001300672">
    <property type="component" value="Chromosome"/>
</dbReference>
<keyword evidence="5" id="KW-0411">Iron-sulfur</keyword>
<dbReference type="InterPro" id="IPR050377">
    <property type="entry name" value="Radical_SAM_PqqE_MftC-like"/>
</dbReference>
<gene>
    <name evidence="7" type="ORF">QJT80_01235</name>
</gene>
<dbReference type="SUPFAM" id="SSF102114">
    <property type="entry name" value="Radical SAM enzymes"/>
    <property type="match status" value="1"/>
</dbReference>
<reference evidence="7" key="2">
    <citation type="submission" date="2023-04" db="EMBL/GenBank/DDBJ databases">
        <authorList>
            <person name="Beletskiy A.V."/>
            <person name="Mardanov A.V."/>
            <person name="Ravin N.V."/>
        </authorList>
    </citation>
    <scope>NUCLEOTIDE SEQUENCE</scope>
    <source>
        <strain evidence="7">GKL-01</strain>
    </source>
</reference>
<dbReference type="GO" id="GO:0003824">
    <property type="term" value="F:catalytic activity"/>
    <property type="evidence" value="ECO:0007669"/>
    <property type="project" value="InterPro"/>
</dbReference>
<dbReference type="InterPro" id="IPR058240">
    <property type="entry name" value="rSAM_sf"/>
</dbReference>
<dbReference type="AlphaFoldDB" id="A0AA95KEM3"/>
<dbReference type="CDD" id="cd01335">
    <property type="entry name" value="Radical_SAM"/>
    <property type="match status" value="1"/>
</dbReference>
<evidence type="ECO:0000259" key="6">
    <source>
        <dbReference type="PROSITE" id="PS51918"/>
    </source>
</evidence>
<keyword evidence="4" id="KW-0408">Iron</keyword>
<dbReference type="GO" id="GO:0046872">
    <property type="term" value="F:metal ion binding"/>
    <property type="evidence" value="ECO:0007669"/>
    <property type="project" value="UniProtKB-KW"/>
</dbReference>
<evidence type="ECO:0000256" key="3">
    <source>
        <dbReference type="ARBA" id="ARBA00022723"/>
    </source>
</evidence>
<dbReference type="EMBL" id="CP124755">
    <property type="protein sequence ID" value="WGZ91109.1"/>
    <property type="molecule type" value="Genomic_DNA"/>
</dbReference>
<organism evidence="7">
    <name type="scientific">Candidatus Thiocaldithrix dubininis</name>
    <dbReference type="NCBI Taxonomy" id="3080823"/>
    <lineage>
        <taxon>Bacteria</taxon>
        <taxon>Pseudomonadati</taxon>
        <taxon>Pseudomonadota</taxon>
        <taxon>Gammaproteobacteria</taxon>
        <taxon>Thiotrichales</taxon>
        <taxon>Thiotrichaceae</taxon>
        <taxon>Candidatus Thiocaldithrix</taxon>
    </lineage>
</organism>
<proteinExistence type="predicted"/>
<keyword evidence="2" id="KW-0949">S-adenosyl-L-methionine</keyword>
<evidence type="ECO:0000256" key="4">
    <source>
        <dbReference type="ARBA" id="ARBA00023004"/>
    </source>
</evidence>
<dbReference type="PROSITE" id="PS51918">
    <property type="entry name" value="RADICAL_SAM"/>
    <property type="match status" value="1"/>
</dbReference>
<dbReference type="GO" id="GO:0051536">
    <property type="term" value="F:iron-sulfur cluster binding"/>
    <property type="evidence" value="ECO:0007669"/>
    <property type="project" value="UniProtKB-KW"/>
</dbReference>
<dbReference type="NCBIfam" id="TIGR04085">
    <property type="entry name" value="rSAM_more_4Fe4S"/>
    <property type="match status" value="1"/>
</dbReference>
<sequence length="446" mass="49006">MTALTPTNLRKRKAYAVWEITLKCNLACQHCGSRAGNARTDELSTAEALDLIKQMANLGIDEITLIGGEAYLRKDWLQLVEAIVKHGMYCSMTTGGYGINAESARRMKDAGLLSVSVSVDGMEQNHDLQRGKANSWRYAFESMAHLRNAGIPITANSQINRLTAPELPLLYEKLVEQGISGWQLAMTVPMGNAVENATWLLQPAELLVVHPVLAYLATKGLEQGLIMQPGNNVGYYGPYEKLLRGHGSQNPWAFWRGCSAGLSTLGIEADGTIKGCPSLPTGRYTGGNIRTQSLYDIVTTADELTFNLNAGTETGKDHLWGFCQSCEYADLCRGGCNWTAHVFFDKRGNNPYCHHRALVHAAQDQRETLTLKRNAFGLPFDNGEFAIQLDALQAEWPAHLARVTPDSIQWSQAWLDETPDLAQQIQAEIDANIASMQAHLKSAKAA</sequence>
<keyword evidence="3" id="KW-0479">Metal-binding</keyword>
<dbReference type="PANTHER" id="PTHR11228:SF7">
    <property type="entry name" value="PQQA PEPTIDE CYCLASE"/>
    <property type="match status" value="1"/>
</dbReference>
<dbReference type="Gene3D" id="3.20.20.70">
    <property type="entry name" value="Aldolase class I"/>
    <property type="match status" value="1"/>
</dbReference>
<comment type="cofactor">
    <cofactor evidence="1">
        <name>[4Fe-4S] cluster</name>
        <dbReference type="ChEBI" id="CHEBI:49883"/>
    </cofactor>
</comment>
<dbReference type="InterPro" id="IPR007197">
    <property type="entry name" value="rSAM"/>
</dbReference>
<evidence type="ECO:0000256" key="1">
    <source>
        <dbReference type="ARBA" id="ARBA00001966"/>
    </source>
</evidence>
<dbReference type="InterPro" id="IPR013785">
    <property type="entry name" value="Aldolase_TIM"/>
</dbReference>
<evidence type="ECO:0000256" key="2">
    <source>
        <dbReference type="ARBA" id="ARBA00022691"/>
    </source>
</evidence>
<dbReference type="InterPro" id="IPR023885">
    <property type="entry name" value="4Fe4S-binding_SPASM_dom"/>
</dbReference>
<accession>A0AA95KEM3</accession>
<dbReference type="SFLD" id="SFLDG01067">
    <property type="entry name" value="SPASM/twitch_domain_containing"/>
    <property type="match status" value="1"/>
</dbReference>
<dbReference type="KEGG" id="tdu:QJT80_01235"/>
<evidence type="ECO:0000313" key="7">
    <source>
        <dbReference type="EMBL" id="WGZ91109.1"/>
    </source>
</evidence>